<dbReference type="Gramene" id="KFK41152">
    <property type="protein sequence ID" value="KFK41152"/>
    <property type="gene ID" value="AALP_AA2G092500"/>
</dbReference>
<dbReference type="AlphaFoldDB" id="A0A087HGA0"/>
<proteinExistence type="predicted"/>
<dbReference type="InterPro" id="IPR013632">
    <property type="entry name" value="Rad51_C"/>
</dbReference>
<name>A0A087HGA0_ARAAL</name>
<dbReference type="Pfam" id="PF08423">
    <property type="entry name" value="Rad51"/>
    <property type="match status" value="1"/>
</dbReference>
<reference evidence="3" key="1">
    <citation type="journal article" date="2015" name="Nat. Plants">
        <title>Genome expansion of Arabis alpina linked with retrotransposition and reduced symmetric DNA methylation.</title>
        <authorList>
            <person name="Willing E.M."/>
            <person name="Rawat V."/>
            <person name="Mandakova T."/>
            <person name="Maumus F."/>
            <person name="James G.V."/>
            <person name="Nordstroem K.J."/>
            <person name="Becker C."/>
            <person name="Warthmann N."/>
            <person name="Chica C."/>
            <person name="Szarzynska B."/>
            <person name="Zytnicki M."/>
            <person name="Albani M.C."/>
            <person name="Kiefer C."/>
            <person name="Bergonzi S."/>
            <person name="Castaings L."/>
            <person name="Mateos J.L."/>
            <person name="Berns M.C."/>
            <person name="Bujdoso N."/>
            <person name="Piofczyk T."/>
            <person name="de Lorenzo L."/>
            <person name="Barrero-Sicilia C."/>
            <person name="Mateos I."/>
            <person name="Piednoel M."/>
            <person name="Hagmann J."/>
            <person name="Chen-Min-Tao R."/>
            <person name="Iglesias-Fernandez R."/>
            <person name="Schuster S.C."/>
            <person name="Alonso-Blanco C."/>
            <person name="Roudier F."/>
            <person name="Carbonero P."/>
            <person name="Paz-Ares J."/>
            <person name="Davis S.J."/>
            <person name="Pecinka A."/>
            <person name="Quesneville H."/>
            <person name="Colot V."/>
            <person name="Lysak M.A."/>
            <person name="Weigel D."/>
            <person name="Coupland G."/>
            <person name="Schneeberger K."/>
        </authorList>
    </citation>
    <scope>NUCLEOTIDE SEQUENCE [LARGE SCALE GENOMIC DNA]</scope>
    <source>
        <strain evidence="3">cv. Pajares</strain>
    </source>
</reference>
<dbReference type="EMBL" id="CM002870">
    <property type="protein sequence ID" value="KFK41152.1"/>
    <property type="molecule type" value="Genomic_DNA"/>
</dbReference>
<gene>
    <name evidence="2" type="ordered locus">AALP_Aa2g092500</name>
</gene>
<feature type="domain" description="Rad51-like C-terminal" evidence="1">
    <location>
        <begin position="36"/>
        <end position="84"/>
    </location>
</feature>
<protein>
    <recommendedName>
        <fullName evidence="1">Rad51-like C-terminal domain-containing protein</fullName>
    </recommendedName>
</protein>
<dbReference type="Proteomes" id="UP000029120">
    <property type="component" value="Chromosome 2"/>
</dbReference>
<evidence type="ECO:0000259" key="1">
    <source>
        <dbReference type="Pfam" id="PF08423"/>
    </source>
</evidence>
<accession>A0A087HGA0</accession>
<keyword evidence="3" id="KW-1185">Reference proteome</keyword>
<sequence>MESLSIRIVPWCGRRIRRYRSAIHRDQNLSSSVSAHFFQVIVDPGGGHVLTATIRFMKGKGEHRVGKVVGAPNLLEGEAMSFNITYSFETHLIDFKQFCFTFNCNLNV</sequence>
<evidence type="ECO:0000313" key="3">
    <source>
        <dbReference type="Proteomes" id="UP000029120"/>
    </source>
</evidence>
<organism evidence="2 3">
    <name type="scientific">Arabis alpina</name>
    <name type="common">Alpine rock-cress</name>
    <dbReference type="NCBI Taxonomy" id="50452"/>
    <lineage>
        <taxon>Eukaryota</taxon>
        <taxon>Viridiplantae</taxon>
        <taxon>Streptophyta</taxon>
        <taxon>Embryophyta</taxon>
        <taxon>Tracheophyta</taxon>
        <taxon>Spermatophyta</taxon>
        <taxon>Magnoliopsida</taxon>
        <taxon>eudicotyledons</taxon>
        <taxon>Gunneridae</taxon>
        <taxon>Pentapetalae</taxon>
        <taxon>rosids</taxon>
        <taxon>malvids</taxon>
        <taxon>Brassicales</taxon>
        <taxon>Brassicaceae</taxon>
        <taxon>Arabideae</taxon>
        <taxon>Arabis</taxon>
    </lineage>
</organism>
<evidence type="ECO:0000313" key="2">
    <source>
        <dbReference type="EMBL" id="KFK41152.1"/>
    </source>
</evidence>